<protein>
    <submittedName>
        <fullName evidence="1">Uncharacterized protein</fullName>
    </submittedName>
</protein>
<dbReference type="Proteomes" id="UP000004470">
    <property type="component" value="Unassembled WGS sequence"/>
</dbReference>
<gene>
    <name evidence="1" type="ORF">HMPREF0623_0930</name>
</gene>
<keyword evidence="2" id="KW-1185">Reference proteome</keyword>
<sequence length="43" mass="5055">MIFYIDYFYSTLDFLDCLLTTLKTRPGLAFDMPVSVDILNFLK</sequence>
<dbReference type="HOGENOM" id="CLU_3237287_0_0_9"/>
<proteinExistence type="predicted"/>
<accession>E0NFK0</accession>
<reference evidence="1" key="1">
    <citation type="submission" date="2010-07" db="EMBL/GenBank/DDBJ databases">
        <authorList>
            <person name="Muzny D."/>
            <person name="Qin X."/>
            <person name="Deng J."/>
            <person name="Jiang H."/>
            <person name="Liu Y."/>
            <person name="Qu J."/>
            <person name="Song X.-Z."/>
            <person name="Zhang L."/>
            <person name="Thornton R."/>
            <person name="Coyle M."/>
            <person name="Francisco L."/>
            <person name="Jackson L."/>
            <person name="Javaid M."/>
            <person name="Korchina V."/>
            <person name="Kovar C."/>
            <person name="Mata R."/>
            <person name="Mathew T."/>
            <person name="Ngo R."/>
            <person name="Nguyen L."/>
            <person name="Nguyen N."/>
            <person name="Okwuonu G."/>
            <person name="Ongeri F."/>
            <person name="Pham C."/>
            <person name="Simmons D."/>
            <person name="Wilczek-Boney K."/>
            <person name="Hale W."/>
            <person name="Jakkamsetti A."/>
            <person name="Pham P."/>
            <person name="Ruth R."/>
            <person name="San Lucas F."/>
            <person name="Warren J."/>
            <person name="Zhang J."/>
            <person name="Zhao Z."/>
            <person name="Zhou C."/>
            <person name="Zhu D."/>
            <person name="Lee S."/>
            <person name="Bess C."/>
            <person name="Blankenburg K."/>
            <person name="Forbes L."/>
            <person name="Fu Q."/>
            <person name="Gubbala S."/>
            <person name="Hirani K."/>
            <person name="Jayaseelan J.C."/>
            <person name="Lara F."/>
            <person name="Munidasa M."/>
            <person name="Palculict T."/>
            <person name="Patil S."/>
            <person name="Pu L.-L."/>
            <person name="Saada N."/>
            <person name="Tang L."/>
            <person name="Weissenberger G."/>
            <person name="Zhu Y."/>
            <person name="Hemphill L."/>
            <person name="Shang Y."/>
            <person name="Youmans B."/>
            <person name="Ayvaz T."/>
            <person name="Ross M."/>
            <person name="Santibanez J."/>
            <person name="Aqrawi P."/>
            <person name="Gross S."/>
            <person name="Joshi V."/>
            <person name="Fowler G."/>
            <person name="Nazareth L."/>
            <person name="Reid J."/>
            <person name="Worley K."/>
            <person name="Petrosino J."/>
            <person name="Highlander S."/>
            <person name="Gibbs R."/>
        </authorList>
    </citation>
    <scope>NUCLEOTIDE SEQUENCE [LARGE SCALE GENOMIC DNA]</scope>
    <source>
        <strain evidence="1">DSM 20284</strain>
    </source>
</reference>
<evidence type="ECO:0000313" key="2">
    <source>
        <dbReference type="Proteomes" id="UP000004470"/>
    </source>
</evidence>
<dbReference type="AlphaFoldDB" id="E0NFK0"/>
<name>E0NFK0_PEDAC</name>
<organism evidence="1 2">
    <name type="scientific">Pediococcus acidilactici DSM 20284</name>
    <dbReference type="NCBI Taxonomy" id="862514"/>
    <lineage>
        <taxon>Bacteria</taxon>
        <taxon>Bacillati</taxon>
        <taxon>Bacillota</taxon>
        <taxon>Bacilli</taxon>
        <taxon>Lactobacillales</taxon>
        <taxon>Lactobacillaceae</taxon>
        <taxon>Pediococcus</taxon>
        <taxon>Pediococcus acidilactici group</taxon>
    </lineage>
</organism>
<evidence type="ECO:0000313" key="1">
    <source>
        <dbReference type="EMBL" id="EFL95894.1"/>
    </source>
</evidence>
<dbReference type="EMBL" id="AEEG01000003">
    <property type="protein sequence ID" value="EFL95894.1"/>
    <property type="molecule type" value="Genomic_DNA"/>
</dbReference>
<comment type="caution">
    <text evidence="1">The sequence shown here is derived from an EMBL/GenBank/DDBJ whole genome shotgun (WGS) entry which is preliminary data.</text>
</comment>